<dbReference type="RefSeq" id="WP_248669542.1">
    <property type="nucleotide sequence ID" value="NZ_JALPRX010000126.1"/>
</dbReference>
<gene>
    <name evidence="1" type="ORF">M0638_24275</name>
</gene>
<keyword evidence="2" id="KW-1185">Reference proteome</keyword>
<dbReference type="InterPro" id="IPR036412">
    <property type="entry name" value="HAD-like_sf"/>
</dbReference>
<sequence length="104" mass="11536">MRIRPVQLFLDLDGVLADFDRGVRTVTGRPPEELPLPAMWRALARHPDFFDTLEFMADAEALWRFCAPHHPTVLTGLPLGSWARRRSGAGWRACSAPASPSSPA</sequence>
<dbReference type="Proteomes" id="UP001139516">
    <property type="component" value="Unassembled WGS sequence"/>
</dbReference>
<reference evidence="1" key="1">
    <citation type="submission" date="2022-04" db="EMBL/GenBank/DDBJ databases">
        <title>Roseomonas acroporae sp. nov., isolated from coral Acropora digitifera.</title>
        <authorList>
            <person name="Sun H."/>
        </authorList>
    </citation>
    <scope>NUCLEOTIDE SEQUENCE</scope>
    <source>
        <strain evidence="1">NAR14</strain>
    </source>
</reference>
<dbReference type="EMBL" id="JALPRX010000126">
    <property type="protein sequence ID" value="MCK8787492.1"/>
    <property type="molecule type" value="Genomic_DNA"/>
</dbReference>
<protein>
    <submittedName>
        <fullName evidence="1">Uncharacterized protein</fullName>
    </submittedName>
</protein>
<dbReference type="AlphaFoldDB" id="A0A9X1YCY4"/>
<evidence type="ECO:0000313" key="1">
    <source>
        <dbReference type="EMBL" id="MCK8787492.1"/>
    </source>
</evidence>
<dbReference type="SUPFAM" id="SSF56784">
    <property type="entry name" value="HAD-like"/>
    <property type="match status" value="1"/>
</dbReference>
<organism evidence="1 2">
    <name type="scientific">Roseomonas acroporae</name>
    <dbReference type="NCBI Taxonomy" id="2937791"/>
    <lineage>
        <taxon>Bacteria</taxon>
        <taxon>Pseudomonadati</taxon>
        <taxon>Pseudomonadota</taxon>
        <taxon>Alphaproteobacteria</taxon>
        <taxon>Acetobacterales</taxon>
        <taxon>Roseomonadaceae</taxon>
        <taxon>Roseomonas</taxon>
    </lineage>
</organism>
<comment type="caution">
    <text evidence="1">The sequence shown here is derived from an EMBL/GenBank/DDBJ whole genome shotgun (WGS) entry which is preliminary data.</text>
</comment>
<name>A0A9X1YCY4_9PROT</name>
<evidence type="ECO:0000313" key="2">
    <source>
        <dbReference type="Proteomes" id="UP001139516"/>
    </source>
</evidence>
<accession>A0A9X1YCY4</accession>
<proteinExistence type="predicted"/>